<dbReference type="Proteomes" id="UP000887013">
    <property type="component" value="Unassembled WGS sequence"/>
</dbReference>
<organism evidence="1 2">
    <name type="scientific">Nephila pilipes</name>
    <name type="common">Giant wood spider</name>
    <name type="synonym">Nephila maculata</name>
    <dbReference type="NCBI Taxonomy" id="299642"/>
    <lineage>
        <taxon>Eukaryota</taxon>
        <taxon>Metazoa</taxon>
        <taxon>Ecdysozoa</taxon>
        <taxon>Arthropoda</taxon>
        <taxon>Chelicerata</taxon>
        <taxon>Arachnida</taxon>
        <taxon>Araneae</taxon>
        <taxon>Araneomorphae</taxon>
        <taxon>Entelegynae</taxon>
        <taxon>Araneoidea</taxon>
        <taxon>Nephilidae</taxon>
        <taxon>Nephila</taxon>
    </lineage>
</organism>
<proteinExistence type="predicted"/>
<keyword evidence="2" id="KW-1185">Reference proteome</keyword>
<sequence>MMGNNVSYESFPKGTKAQIDDFRYIRVVSSGRRSEKNVFSANPRDIVVLTGAAETLMKGFADTPIDTMNVAEGLNRYCPHDADIPFHSMFRLNAFETIYPVVPGHLG</sequence>
<comment type="caution">
    <text evidence="1">The sequence shown here is derived from an EMBL/GenBank/DDBJ whole genome shotgun (WGS) entry which is preliminary data.</text>
</comment>
<accession>A0A8X6PDN7</accession>
<evidence type="ECO:0000313" key="1">
    <source>
        <dbReference type="EMBL" id="GFT65073.1"/>
    </source>
</evidence>
<evidence type="ECO:0000313" key="2">
    <source>
        <dbReference type="Proteomes" id="UP000887013"/>
    </source>
</evidence>
<name>A0A8X6PDN7_NEPPI</name>
<dbReference type="EMBL" id="BMAW01019745">
    <property type="protein sequence ID" value="GFT65073.1"/>
    <property type="molecule type" value="Genomic_DNA"/>
</dbReference>
<protein>
    <submittedName>
        <fullName evidence="1">Uncharacterized protein</fullName>
    </submittedName>
</protein>
<dbReference type="AlphaFoldDB" id="A0A8X6PDN7"/>
<gene>
    <name evidence="1" type="ORF">NPIL_87931</name>
</gene>
<reference evidence="1" key="1">
    <citation type="submission" date="2020-08" db="EMBL/GenBank/DDBJ databases">
        <title>Multicomponent nature underlies the extraordinary mechanical properties of spider dragline silk.</title>
        <authorList>
            <person name="Kono N."/>
            <person name="Nakamura H."/>
            <person name="Mori M."/>
            <person name="Yoshida Y."/>
            <person name="Ohtoshi R."/>
            <person name="Malay A.D."/>
            <person name="Moran D.A.P."/>
            <person name="Tomita M."/>
            <person name="Numata K."/>
            <person name="Arakawa K."/>
        </authorList>
    </citation>
    <scope>NUCLEOTIDE SEQUENCE</scope>
</reference>